<dbReference type="Gene3D" id="1.20.1440.130">
    <property type="entry name" value="VKOR domain"/>
    <property type="match status" value="1"/>
</dbReference>
<keyword evidence="9" id="KW-0676">Redox-active center</keyword>
<sequence length="125" mass="13687">MKKFLLYTVLFLALTGAFDAGYLLVQTVRGGAVVCPSVPIGRFNLNQCNIVLATPYAKFLGLPTAFYGLAAYLFFAILVLYELNNGRLSAIKLLMYLSGAGVLISAYFVYLQVFVIGAICFYCLI</sequence>
<dbReference type="GO" id="GO:0048038">
    <property type="term" value="F:quinone binding"/>
    <property type="evidence" value="ECO:0007669"/>
    <property type="project" value="UniProtKB-KW"/>
</dbReference>
<evidence type="ECO:0000256" key="6">
    <source>
        <dbReference type="ARBA" id="ARBA00023002"/>
    </source>
</evidence>
<keyword evidence="6" id="KW-0560">Oxidoreductase</keyword>
<comment type="caution">
    <text evidence="12">The sequence shown here is derived from an EMBL/GenBank/DDBJ whole genome shotgun (WGS) entry which is preliminary data.</text>
</comment>
<evidence type="ECO:0000256" key="8">
    <source>
        <dbReference type="ARBA" id="ARBA00023157"/>
    </source>
</evidence>
<feature type="transmembrane region" description="Helical" evidence="10">
    <location>
        <begin position="93"/>
        <end position="124"/>
    </location>
</feature>
<dbReference type="GO" id="GO:0016020">
    <property type="term" value="C:membrane"/>
    <property type="evidence" value="ECO:0007669"/>
    <property type="project" value="UniProtKB-SubCell"/>
</dbReference>
<keyword evidence="7 10" id="KW-0472">Membrane</keyword>
<evidence type="ECO:0000256" key="5">
    <source>
        <dbReference type="ARBA" id="ARBA00022989"/>
    </source>
</evidence>
<evidence type="ECO:0000313" key="12">
    <source>
        <dbReference type="EMBL" id="KKU11993.1"/>
    </source>
</evidence>
<comment type="subcellular location">
    <subcellularLocation>
        <location evidence="1">Membrane</location>
        <topology evidence="1">Multi-pass membrane protein</topology>
    </subcellularLocation>
</comment>
<keyword evidence="5 10" id="KW-1133">Transmembrane helix</keyword>
<dbReference type="InterPro" id="IPR038354">
    <property type="entry name" value="VKOR_sf"/>
</dbReference>
<organism evidence="12 13">
    <name type="scientific">Candidatus Azambacteria bacterium GW2011_GWC2_45_7b</name>
    <dbReference type="NCBI Taxonomy" id="1618621"/>
    <lineage>
        <taxon>Bacteria</taxon>
        <taxon>Candidatus Azamiibacteriota</taxon>
    </lineage>
</organism>
<dbReference type="SMART" id="SM00756">
    <property type="entry name" value="VKc"/>
    <property type="match status" value="1"/>
</dbReference>
<dbReference type="Proteomes" id="UP000034909">
    <property type="component" value="Unassembled WGS sequence"/>
</dbReference>
<evidence type="ECO:0000256" key="4">
    <source>
        <dbReference type="ARBA" id="ARBA00022719"/>
    </source>
</evidence>
<evidence type="ECO:0000256" key="10">
    <source>
        <dbReference type="SAM" id="Phobius"/>
    </source>
</evidence>
<dbReference type="EMBL" id="LCLF01000035">
    <property type="protein sequence ID" value="KKU11993.1"/>
    <property type="molecule type" value="Genomic_DNA"/>
</dbReference>
<dbReference type="GO" id="GO:0016491">
    <property type="term" value="F:oxidoreductase activity"/>
    <property type="evidence" value="ECO:0007669"/>
    <property type="project" value="UniProtKB-KW"/>
</dbReference>
<dbReference type="AlphaFoldDB" id="A0A837IMP5"/>
<evidence type="ECO:0000256" key="1">
    <source>
        <dbReference type="ARBA" id="ARBA00004141"/>
    </source>
</evidence>
<protein>
    <submittedName>
        <fullName evidence="12">Vitamin K epoxide reductase</fullName>
    </submittedName>
</protein>
<feature type="domain" description="Vitamin K epoxide reductase" evidence="11">
    <location>
        <begin position="2"/>
        <end position="125"/>
    </location>
</feature>
<accession>A0A837IMP5</accession>
<keyword evidence="3 10" id="KW-0812">Transmembrane</keyword>
<dbReference type="InterPro" id="IPR012932">
    <property type="entry name" value="VKOR"/>
</dbReference>
<comment type="similarity">
    <text evidence="2">Belongs to the VKOR family.</text>
</comment>
<evidence type="ECO:0000256" key="9">
    <source>
        <dbReference type="ARBA" id="ARBA00023284"/>
    </source>
</evidence>
<keyword evidence="4" id="KW-0874">Quinone</keyword>
<evidence type="ECO:0000256" key="7">
    <source>
        <dbReference type="ARBA" id="ARBA00023136"/>
    </source>
</evidence>
<gene>
    <name evidence="12" type="ORF">UX18_C0035G0007</name>
</gene>
<evidence type="ECO:0000313" key="13">
    <source>
        <dbReference type="Proteomes" id="UP000034909"/>
    </source>
</evidence>
<name>A0A837IMP5_9BACT</name>
<evidence type="ECO:0000256" key="3">
    <source>
        <dbReference type="ARBA" id="ARBA00022692"/>
    </source>
</evidence>
<keyword evidence="8" id="KW-1015">Disulfide bond</keyword>
<evidence type="ECO:0000256" key="2">
    <source>
        <dbReference type="ARBA" id="ARBA00006214"/>
    </source>
</evidence>
<dbReference type="Pfam" id="PF07884">
    <property type="entry name" value="VKOR"/>
    <property type="match status" value="1"/>
</dbReference>
<reference evidence="12 13" key="1">
    <citation type="journal article" date="2015" name="Nature">
        <title>rRNA introns, odd ribosomes, and small enigmatic genomes across a large radiation of phyla.</title>
        <authorList>
            <person name="Brown C.T."/>
            <person name="Hug L.A."/>
            <person name="Thomas B.C."/>
            <person name="Sharon I."/>
            <person name="Castelle C.J."/>
            <person name="Singh A."/>
            <person name="Wilkins M.J."/>
            <person name="Williams K.H."/>
            <person name="Banfield J.F."/>
        </authorList>
    </citation>
    <scope>NUCLEOTIDE SEQUENCE [LARGE SCALE GENOMIC DNA]</scope>
</reference>
<proteinExistence type="inferred from homology"/>
<feature type="transmembrane region" description="Helical" evidence="10">
    <location>
        <begin position="59"/>
        <end position="81"/>
    </location>
</feature>
<evidence type="ECO:0000259" key="11">
    <source>
        <dbReference type="SMART" id="SM00756"/>
    </source>
</evidence>